<accession>A0A5B9QKF0</accession>
<dbReference type="Gene3D" id="2.60.120.10">
    <property type="entry name" value="Jelly Rolls"/>
    <property type="match status" value="1"/>
</dbReference>
<evidence type="ECO:0000259" key="1">
    <source>
        <dbReference type="Pfam" id="PF07883"/>
    </source>
</evidence>
<reference evidence="2 3" key="1">
    <citation type="submission" date="2019-08" db="EMBL/GenBank/DDBJ databases">
        <title>Deep-cultivation of Planctomycetes and their phenomic and genomic characterization uncovers novel biology.</title>
        <authorList>
            <person name="Wiegand S."/>
            <person name="Jogler M."/>
            <person name="Boedeker C."/>
            <person name="Pinto D."/>
            <person name="Vollmers J."/>
            <person name="Rivas-Marin E."/>
            <person name="Kohn T."/>
            <person name="Peeters S.H."/>
            <person name="Heuer A."/>
            <person name="Rast P."/>
            <person name="Oberbeckmann S."/>
            <person name="Bunk B."/>
            <person name="Jeske O."/>
            <person name="Meyerdierks A."/>
            <person name="Storesund J.E."/>
            <person name="Kallscheuer N."/>
            <person name="Luecker S."/>
            <person name="Lage O.M."/>
            <person name="Pohl T."/>
            <person name="Merkel B.J."/>
            <person name="Hornburger P."/>
            <person name="Mueller R.-W."/>
            <person name="Bruemmer F."/>
            <person name="Labrenz M."/>
            <person name="Spormann A.M."/>
            <person name="Op den Camp H."/>
            <person name="Overmann J."/>
            <person name="Amann R."/>
            <person name="Jetten M.S.M."/>
            <person name="Mascher T."/>
            <person name="Medema M.H."/>
            <person name="Devos D.P."/>
            <person name="Kaster A.-K."/>
            <person name="Ovreas L."/>
            <person name="Rohde M."/>
            <person name="Galperin M.Y."/>
            <person name="Jogler C."/>
        </authorList>
    </citation>
    <scope>NUCLEOTIDE SEQUENCE [LARGE SCALE GENOMIC DNA]</scope>
    <source>
        <strain evidence="2 3">UC8</strain>
    </source>
</reference>
<dbReference type="SUPFAM" id="SSF51182">
    <property type="entry name" value="RmlC-like cupins"/>
    <property type="match status" value="1"/>
</dbReference>
<evidence type="ECO:0000313" key="2">
    <source>
        <dbReference type="EMBL" id="QEG39354.1"/>
    </source>
</evidence>
<sequence length="133" mass="14625">MPKPSKIEPVLIRPEAWLKNSSPPLGSQEGRHFGVDCVVIRYSTDTIGEGPSLHVHPYDEIFHILEGRAQFTVGEQQFEAVAGSLVIGPANVPHAYKNLGPGRLDSIDFHLSPEWIQYDLPRDGESLSAPTLS</sequence>
<dbReference type="KEGG" id="rul:UC8_13190"/>
<dbReference type="InterPro" id="IPR011051">
    <property type="entry name" value="RmlC_Cupin_sf"/>
</dbReference>
<dbReference type="AlphaFoldDB" id="A0A5B9QKF0"/>
<dbReference type="InterPro" id="IPR014710">
    <property type="entry name" value="RmlC-like_jellyroll"/>
</dbReference>
<name>A0A5B9QKF0_9BACT</name>
<dbReference type="Pfam" id="PF07883">
    <property type="entry name" value="Cupin_2"/>
    <property type="match status" value="1"/>
</dbReference>
<dbReference type="OrthoDB" id="122936at2"/>
<protein>
    <submittedName>
        <fullName evidence="2">Cupin domain protein</fullName>
    </submittedName>
</protein>
<evidence type="ECO:0000313" key="3">
    <source>
        <dbReference type="Proteomes" id="UP000325286"/>
    </source>
</evidence>
<organism evidence="2 3">
    <name type="scientific">Roseimaritima ulvae</name>
    <dbReference type="NCBI Taxonomy" id="980254"/>
    <lineage>
        <taxon>Bacteria</taxon>
        <taxon>Pseudomonadati</taxon>
        <taxon>Planctomycetota</taxon>
        <taxon>Planctomycetia</taxon>
        <taxon>Pirellulales</taxon>
        <taxon>Pirellulaceae</taxon>
        <taxon>Roseimaritima</taxon>
    </lineage>
</organism>
<feature type="domain" description="Cupin type-2" evidence="1">
    <location>
        <begin position="48"/>
        <end position="102"/>
    </location>
</feature>
<proteinExistence type="predicted"/>
<dbReference type="InterPro" id="IPR013096">
    <property type="entry name" value="Cupin_2"/>
</dbReference>
<keyword evidence="3" id="KW-1185">Reference proteome</keyword>
<dbReference type="Proteomes" id="UP000325286">
    <property type="component" value="Chromosome"/>
</dbReference>
<dbReference type="EMBL" id="CP042914">
    <property type="protein sequence ID" value="QEG39354.1"/>
    <property type="molecule type" value="Genomic_DNA"/>
</dbReference>
<gene>
    <name evidence="2" type="ORF">UC8_13190</name>
</gene>
<dbReference type="RefSeq" id="WP_068138783.1">
    <property type="nucleotide sequence ID" value="NZ_CP042914.1"/>
</dbReference>